<evidence type="ECO:0000313" key="4">
    <source>
        <dbReference type="Proteomes" id="UP000663829"/>
    </source>
</evidence>
<comment type="caution">
    <text evidence="2">The sequence shown here is derived from an EMBL/GenBank/DDBJ whole genome shotgun (WGS) entry which is preliminary data.</text>
</comment>
<dbReference type="Proteomes" id="UP000681722">
    <property type="component" value="Unassembled WGS sequence"/>
</dbReference>
<dbReference type="EMBL" id="CAJOBC010107542">
    <property type="protein sequence ID" value="CAF4509446.1"/>
    <property type="molecule type" value="Genomic_DNA"/>
</dbReference>
<dbReference type="OrthoDB" id="6610341at2759"/>
<evidence type="ECO:0000313" key="3">
    <source>
        <dbReference type="EMBL" id="CAF4509446.1"/>
    </source>
</evidence>
<evidence type="ECO:0000313" key="2">
    <source>
        <dbReference type="EMBL" id="CAF1620048.1"/>
    </source>
</evidence>
<gene>
    <name evidence="2" type="ORF">GPM918_LOCUS43683</name>
    <name evidence="3" type="ORF">SRO942_LOCUS45238</name>
</gene>
<reference evidence="2" key="1">
    <citation type="submission" date="2021-02" db="EMBL/GenBank/DDBJ databases">
        <authorList>
            <person name="Nowell W R."/>
        </authorList>
    </citation>
    <scope>NUCLEOTIDE SEQUENCE</scope>
</reference>
<feature type="non-terminal residue" evidence="2">
    <location>
        <position position="1"/>
    </location>
</feature>
<proteinExistence type="predicted"/>
<keyword evidence="4" id="KW-1185">Reference proteome</keyword>
<dbReference type="EMBL" id="CAJNOQ010040430">
    <property type="protein sequence ID" value="CAF1620048.1"/>
    <property type="molecule type" value="Genomic_DNA"/>
</dbReference>
<sequence>KRKNTKRQVTKGFSTQFHDSPIKRILAKSEPNTNPKSNRNEESDQKALVHSNKISAKNFDDEKRELSTSYVLTGSEDYHLPIRKAAINQIKNNDYTAYGSTTTGLEYASQTKMNLSGTLSTEKEIFALCDILKCHIYVFQDDTKKWIKFRPIHAQHFGLTSIYLVRKKRIHFDVVLDVVGSTS</sequence>
<protein>
    <submittedName>
        <fullName evidence="2">Uncharacterized protein</fullName>
    </submittedName>
</protein>
<dbReference type="AlphaFoldDB" id="A0A816C4U3"/>
<dbReference type="Gene3D" id="3.90.70.80">
    <property type="match status" value="1"/>
</dbReference>
<organism evidence="2 4">
    <name type="scientific">Didymodactylos carnosus</name>
    <dbReference type="NCBI Taxonomy" id="1234261"/>
    <lineage>
        <taxon>Eukaryota</taxon>
        <taxon>Metazoa</taxon>
        <taxon>Spiralia</taxon>
        <taxon>Gnathifera</taxon>
        <taxon>Rotifera</taxon>
        <taxon>Eurotatoria</taxon>
        <taxon>Bdelloidea</taxon>
        <taxon>Philodinida</taxon>
        <taxon>Philodinidae</taxon>
        <taxon>Didymodactylos</taxon>
    </lineage>
</organism>
<evidence type="ECO:0000256" key="1">
    <source>
        <dbReference type="SAM" id="MobiDB-lite"/>
    </source>
</evidence>
<feature type="region of interest" description="Disordered" evidence="1">
    <location>
        <begin position="1"/>
        <end position="49"/>
    </location>
</feature>
<feature type="compositionally biased region" description="Basic and acidic residues" evidence="1">
    <location>
        <begin position="38"/>
        <end position="47"/>
    </location>
</feature>
<name>A0A816C4U3_9BILA</name>
<accession>A0A816C4U3</accession>
<dbReference type="Proteomes" id="UP000663829">
    <property type="component" value="Unassembled WGS sequence"/>
</dbReference>